<accession>A0A4Q2RC28</accession>
<gene>
    <name evidence="2" type="ORF">D3272_11075</name>
</gene>
<dbReference type="GO" id="GO:0008115">
    <property type="term" value="F:sarcosine oxidase activity"/>
    <property type="evidence" value="ECO:0007669"/>
    <property type="project" value="InterPro"/>
</dbReference>
<dbReference type="Proteomes" id="UP000289411">
    <property type="component" value="Unassembled WGS sequence"/>
</dbReference>
<feature type="region of interest" description="Disordered" evidence="1">
    <location>
        <begin position="81"/>
        <end position="108"/>
    </location>
</feature>
<dbReference type="EMBL" id="QYBC01000008">
    <property type="protein sequence ID" value="RYB05002.1"/>
    <property type="molecule type" value="Genomic_DNA"/>
</dbReference>
<protein>
    <submittedName>
        <fullName evidence="2">Sarcosine oxidase subunit delta</fullName>
    </submittedName>
</protein>
<dbReference type="GO" id="GO:0046653">
    <property type="term" value="P:tetrahydrofolate metabolic process"/>
    <property type="evidence" value="ECO:0007669"/>
    <property type="project" value="InterPro"/>
</dbReference>
<evidence type="ECO:0000256" key="1">
    <source>
        <dbReference type="SAM" id="MobiDB-lite"/>
    </source>
</evidence>
<keyword evidence="3" id="KW-1185">Reference proteome</keyword>
<dbReference type="Gene3D" id="3.30.2270.10">
    <property type="entry name" value="Folate-binding superfamily"/>
    <property type="match status" value="1"/>
</dbReference>
<evidence type="ECO:0000313" key="2">
    <source>
        <dbReference type="EMBL" id="RYB05002.1"/>
    </source>
</evidence>
<proteinExistence type="predicted"/>
<sequence>MLLIPCPFCGPRPELEFRNAGHAHVTRNPAVDDPAWAETLFFRDNPKGIMAERWRHVSGCGRFFNVLRDTVSDAILASYKAGEPRPDVPLPGPEGEAPRIGAGDEVAP</sequence>
<evidence type="ECO:0000313" key="3">
    <source>
        <dbReference type="Proteomes" id="UP000289411"/>
    </source>
</evidence>
<organism evidence="2 3">
    <name type="scientific">Lichenibacterium ramalinae</name>
    <dbReference type="NCBI Taxonomy" id="2316527"/>
    <lineage>
        <taxon>Bacteria</taxon>
        <taxon>Pseudomonadati</taxon>
        <taxon>Pseudomonadota</taxon>
        <taxon>Alphaproteobacteria</taxon>
        <taxon>Hyphomicrobiales</taxon>
        <taxon>Lichenihabitantaceae</taxon>
        <taxon>Lichenibacterium</taxon>
    </lineage>
</organism>
<reference evidence="2 3" key="1">
    <citation type="submission" date="2018-09" db="EMBL/GenBank/DDBJ databases">
        <authorList>
            <person name="Grouzdev D.S."/>
            <person name="Krutkina M.S."/>
        </authorList>
    </citation>
    <scope>NUCLEOTIDE SEQUENCE [LARGE SCALE GENOMIC DNA]</scope>
    <source>
        <strain evidence="2 3">RmlP001</strain>
    </source>
</reference>
<dbReference type="RefSeq" id="WP_129219240.1">
    <property type="nucleotide sequence ID" value="NZ_QYBC01000008.1"/>
</dbReference>
<dbReference type="AlphaFoldDB" id="A0A4Q2RC28"/>
<dbReference type="InterPro" id="IPR038561">
    <property type="entry name" value="SoxD_sf"/>
</dbReference>
<dbReference type="Pfam" id="PF04267">
    <property type="entry name" value="SoxD"/>
    <property type="match status" value="1"/>
</dbReference>
<dbReference type="InterPro" id="IPR006279">
    <property type="entry name" value="SoxD"/>
</dbReference>
<name>A0A4Q2RC28_9HYPH</name>
<comment type="caution">
    <text evidence="2">The sequence shown here is derived from an EMBL/GenBank/DDBJ whole genome shotgun (WGS) entry which is preliminary data.</text>
</comment>
<reference evidence="2 3" key="2">
    <citation type="submission" date="2019-02" db="EMBL/GenBank/DDBJ databases">
        <title>'Lichenibacterium ramalinii' gen. nov. sp. nov., 'Lichenibacterium minor' gen. nov. sp. nov.</title>
        <authorList>
            <person name="Pankratov T."/>
        </authorList>
    </citation>
    <scope>NUCLEOTIDE SEQUENCE [LARGE SCALE GENOMIC DNA]</scope>
    <source>
        <strain evidence="2 3">RmlP001</strain>
    </source>
</reference>
<dbReference type="OrthoDB" id="7159274at2"/>